<keyword evidence="1" id="KW-0472">Membrane</keyword>
<dbReference type="Proteomes" id="UP000827092">
    <property type="component" value="Unassembled WGS sequence"/>
</dbReference>
<reference evidence="2 3" key="1">
    <citation type="journal article" date="2022" name="Nat. Ecol. Evol.">
        <title>A masculinizing supergene underlies an exaggerated male reproductive morph in a spider.</title>
        <authorList>
            <person name="Hendrickx F."/>
            <person name="De Corte Z."/>
            <person name="Sonet G."/>
            <person name="Van Belleghem S.M."/>
            <person name="Kostlbacher S."/>
            <person name="Vangestel C."/>
        </authorList>
    </citation>
    <scope>NUCLEOTIDE SEQUENCE [LARGE SCALE GENOMIC DNA]</scope>
    <source>
        <strain evidence="2">W744_W776</strain>
    </source>
</reference>
<dbReference type="AlphaFoldDB" id="A0AAV6UXU2"/>
<organism evidence="2 3">
    <name type="scientific">Oedothorax gibbosus</name>
    <dbReference type="NCBI Taxonomy" id="931172"/>
    <lineage>
        <taxon>Eukaryota</taxon>
        <taxon>Metazoa</taxon>
        <taxon>Ecdysozoa</taxon>
        <taxon>Arthropoda</taxon>
        <taxon>Chelicerata</taxon>
        <taxon>Arachnida</taxon>
        <taxon>Araneae</taxon>
        <taxon>Araneomorphae</taxon>
        <taxon>Entelegynae</taxon>
        <taxon>Araneoidea</taxon>
        <taxon>Linyphiidae</taxon>
        <taxon>Erigoninae</taxon>
        <taxon>Oedothorax</taxon>
    </lineage>
</organism>
<proteinExistence type="predicted"/>
<name>A0AAV6UXU2_9ARAC</name>
<dbReference type="SUPFAM" id="SSF81321">
    <property type="entry name" value="Family A G protein-coupled receptor-like"/>
    <property type="match status" value="1"/>
</dbReference>
<keyword evidence="1" id="KW-0812">Transmembrane</keyword>
<protein>
    <submittedName>
        <fullName evidence="2">Uncharacterized protein</fullName>
    </submittedName>
</protein>
<keyword evidence="3" id="KW-1185">Reference proteome</keyword>
<accession>A0AAV6UXU2</accession>
<keyword evidence="1" id="KW-1133">Transmembrane helix</keyword>
<evidence type="ECO:0000313" key="3">
    <source>
        <dbReference type="Proteomes" id="UP000827092"/>
    </source>
</evidence>
<evidence type="ECO:0000256" key="1">
    <source>
        <dbReference type="SAM" id="Phobius"/>
    </source>
</evidence>
<gene>
    <name evidence="2" type="ORF">JTE90_018466</name>
</gene>
<dbReference type="EMBL" id="JAFNEN010000220">
    <property type="protein sequence ID" value="KAG8189175.1"/>
    <property type="molecule type" value="Genomic_DNA"/>
</dbReference>
<evidence type="ECO:0000313" key="2">
    <source>
        <dbReference type="EMBL" id="KAG8189175.1"/>
    </source>
</evidence>
<comment type="caution">
    <text evidence="2">The sequence shown here is derived from an EMBL/GenBank/DDBJ whole genome shotgun (WGS) entry which is preliminary data.</text>
</comment>
<feature type="transmembrane region" description="Helical" evidence="1">
    <location>
        <begin position="50"/>
        <end position="74"/>
    </location>
</feature>
<sequence>MSICDKSANLLESYNVLRNSSNSFLNSSTIQDPVFQHWCTYGPPSYGAHMAVGLLLGAICAASVAGNLLVVVVFTRTTVTM</sequence>